<protein>
    <submittedName>
        <fullName evidence="3">Uncharacterized protein</fullName>
    </submittedName>
</protein>
<dbReference type="InterPro" id="IPR040090">
    <property type="entry name" value="TXNDC16"/>
</dbReference>
<dbReference type="InterPro" id="IPR057642">
    <property type="entry name" value="TXNDC16_2nd"/>
</dbReference>
<evidence type="ECO:0000259" key="1">
    <source>
        <dbReference type="Pfam" id="PF24509"/>
    </source>
</evidence>
<evidence type="ECO:0000313" key="3">
    <source>
        <dbReference type="EMBL" id="CAJ0928168.1"/>
    </source>
</evidence>
<dbReference type="Pfam" id="PF24510">
    <property type="entry name" value="TXNDC16_3rd"/>
    <property type="match status" value="1"/>
</dbReference>
<comment type="caution">
    <text evidence="3">The sequence shown here is derived from an EMBL/GenBank/DDBJ whole genome shotgun (WGS) entry which is preliminary data.</text>
</comment>
<dbReference type="Pfam" id="PF24509">
    <property type="entry name" value="TXNDC16_2nd"/>
    <property type="match status" value="1"/>
</dbReference>
<name>A0ABN9L069_9NEOB</name>
<dbReference type="InterPro" id="IPR057645">
    <property type="entry name" value="TXNDC16_3rd"/>
</dbReference>
<dbReference type="PANTHER" id="PTHR22699:SF1">
    <property type="entry name" value="THIOREDOXIN DOMAIN-CONTAINING PROTEIN 16"/>
    <property type="match status" value="1"/>
</dbReference>
<evidence type="ECO:0000313" key="4">
    <source>
        <dbReference type="Proteomes" id="UP001176940"/>
    </source>
</evidence>
<sequence length="243" mass="26983">MRLTIQRGPIHHLHPRLRKLEDAAKGKKNIVFAYVHAIGTPEHRYVMEAAFVHGSTHQFVVTTETNVLKNISAEDPSIVPARLAFIHCKSVTGVSQKCRRTLSDQPLTTISVHRFLKLMGLPLVVQSLEDPEEFSSVHLQLGLPEIFILSQQDTYEADMETAEDVAWQLLGKAGVAVLSRERSQVKVPAAYNVAVKRPDESSAVKYLTLETTQQILDLIHVPKEEQPEDALADPGNCILAGRA</sequence>
<evidence type="ECO:0000259" key="2">
    <source>
        <dbReference type="Pfam" id="PF24510"/>
    </source>
</evidence>
<dbReference type="Proteomes" id="UP001176940">
    <property type="component" value="Unassembled WGS sequence"/>
</dbReference>
<reference evidence="3" key="1">
    <citation type="submission" date="2023-07" db="EMBL/GenBank/DDBJ databases">
        <authorList>
            <person name="Stuckert A."/>
        </authorList>
    </citation>
    <scope>NUCLEOTIDE SEQUENCE</scope>
</reference>
<feature type="domain" description="TXNDC16 second thioredoxin-like" evidence="1">
    <location>
        <begin position="17"/>
        <end position="122"/>
    </location>
</feature>
<gene>
    <name evidence="3" type="ORF">RIMI_LOCUS3265270</name>
</gene>
<keyword evidence="4" id="KW-1185">Reference proteome</keyword>
<accession>A0ABN9L069</accession>
<organism evidence="3 4">
    <name type="scientific">Ranitomeya imitator</name>
    <name type="common">mimic poison frog</name>
    <dbReference type="NCBI Taxonomy" id="111125"/>
    <lineage>
        <taxon>Eukaryota</taxon>
        <taxon>Metazoa</taxon>
        <taxon>Chordata</taxon>
        <taxon>Craniata</taxon>
        <taxon>Vertebrata</taxon>
        <taxon>Euteleostomi</taxon>
        <taxon>Amphibia</taxon>
        <taxon>Batrachia</taxon>
        <taxon>Anura</taxon>
        <taxon>Neobatrachia</taxon>
        <taxon>Hyloidea</taxon>
        <taxon>Dendrobatidae</taxon>
        <taxon>Dendrobatinae</taxon>
        <taxon>Ranitomeya</taxon>
    </lineage>
</organism>
<dbReference type="EMBL" id="CAUEEQ010004847">
    <property type="protein sequence ID" value="CAJ0928168.1"/>
    <property type="molecule type" value="Genomic_DNA"/>
</dbReference>
<feature type="domain" description="TXNDC16 third thioredoxin-like" evidence="2">
    <location>
        <begin position="123"/>
        <end position="213"/>
    </location>
</feature>
<dbReference type="PANTHER" id="PTHR22699">
    <property type="entry name" value="THIOREDOXIN DOMAIN-CONTAINING PROTEIN 16"/>
    <property type="match status" value="1"/>
</dbReference>
<proteinExistence type="predicted"/>